<reference evidence="6 7" key="1">
    <citation type="journal article" date="2019" name="Nat. Microbiol.">
        <title>Mediterranean grassland soil C-N compound turnover is dependent on rainfall and depth, and is mediated by genomically divergent microorganisms.</title>
        <authorList>
            <person name="Diamond S."/>
            <person name="Andeer P.F."/>
            <person name="Li Z."/>
            <person name="Crits-Christoph A."/>
            <person name="Burstein D."/>
            <person name="Anantharaman K."/>
            <person name="Lane K.R."/>
            <person name="Thomas B.C."/>
            <person name="Pan C."/>
            <person name="Northen T.R."/>
            <person name="Banfield J.F."/>
        </authorList>
    </citation>
    <scope>NUCLEOTIDE SEQUENCE [LARGE SCALE GENOMIC DNA]</scope>
    <source>
        <strain evidence="6">NP_3</strain>
    </source>
</reference>
<evidence type="ECO:0000259" key="5">
    <source>
        <dbReference type="PROSITE" id="PS50893"/>
    </source>
</evidence>
<dbReference type="CDD" id="cd03293">
    <property type="entry name" value="ABC_NrtD_SsuB_transporters"/>
    <property type="match status" value="1"/>
</dbReference>
<dbReference type="GO" id="GO:0016887">
    <property type="term" value="F:ATP hydrolysis activity"/>
    <property type="evidence" value="ECO:0007669"/>
    <property type="project" value="InterPro"/>
</dbReference>
<evidence type="ECO:0000256" key="4">
    <source>
        <dbReference type="SAM" id="MobiDB-lite"/>
    </source>
</evidence>
<keyword evidence="1" id="KW-0813">Transport</keyword>
<evidence type="ECO:0000256" key="1">
    <source>
        <dbReference type="ARBA" id="ARBA00022448"/>
    </source>
</evidence>
<keyword evidence="2" id="KW-0547">Nucleotide-binding</keyword>
<feature type="region of interest" description="Disordered" evidence="4">
    <location>
        <begin position="261"/>
        <end position="301"/>
    </location>
</feature>
<dbReference type="PANTHER" id="PTHR42788:SF13">
    <property type="entry name" value="ALIPHATIC SULFONATES IMPORT ATP-BINDING PROTEIN SSUB"/>
    <property type="match status" value="1"/>
</dbReference>
<dbReference type="AlphaFoldDB" id="A0A537K0R4"/>
<dbReference type="PROSITE" id="PS50893">
    <property type="entry name" value="ABC_TRANSPORTER_2"/>
    <property type="match status" value="1"/>
</dbReference>
<dbReference type="SUPFAM" id="SSF52540">
    <property type="entry name" value="P-loop containing nucleoside triphosphate hydrolases"/>
    <property type="match status" value="1"/>
</dbReference>
<evidence type="ECO:0000313" key="7">
    <source>
        <dbReference type="Proteomes" id="UP000318509"/>
    </source>
</evidence>
<dbReference type="SMART" id="SM00382">
    <property type="entry name" value="AAA"/>
    <property type="match status" value="1"/>
</dbReference>
<dbReference type="EMBL" id="VBAK01000125">
    <property type="protein sequence ID" value="TMI89334.1"/>
    <property type="molecule type" value="Genomic_DNA"/>
</dbReference>
<feature type="domain" description="ABC transporter" evidence="5">
    <location>
        <begin position="8"/>
        <end position="238"/>
    </location>
</feature>
<comment type="caution">
    <text evidence="6">The sequence shown here is derived from an EMBL/GenBank/DDBJ whole genome shotgun (WGS) entry which is preliminary data.</text>
</comment>
<proteinExistence type="predicted"/>
<dbReference type="InterPro" id="IPR003593">
    <property type="entry name" value="AAA+_ATPase"/>
</dbReference>
<dbReference type="InterPro" id="IPR027417">
    <property type="entry name" value="P-loop_NTPase"/>
</dbReference>
<feature type="compositionally biased region" description="Low complexity" evidence="4">
    <location>
        <begin position="262"/>
        <end position="301"/>
    </location>
</feature>
<keyword evidence="3 6" id="KW-0067">ATP-binding</keyword>
<sequence>MAEPKLRIREATVAFRTRRGGEVVAIDRLSLDVADCQIVSIVGPSGCGKSTLLRLVAGLVRPSSGEIWLDGHQVTDPGADRGMVFQSYTLFPWLTVQGNVEFGPRLRGVPESERRAAARRYIQMVGLTGFEHAYPKELSGGMMQRVAIARALANDPEVLLMDEPFGALDAQTRAFMGELLLDIWQKSPKTILFVTHDIDEALFLGDRVYVMTARPGRFRAEVSLSLPRPRTLEATTSEEFVGAKRRVLAMIREETAAIMGSARTAGGDDAPAGADSGPRASRAPRIDSAGGDDAPGAAAGS</sequence>
<dbReference type="Pfam" id="PF00005">
    <property type="entry name" value="ABC_tran"/>
    <property type="match status" value="1"/>
</dbReference>
<dbReference type="InterPro" id="IPR050166">
    <property type="entry name" value="ABC_transporter_ATP-bind"/>
</dbReference>
<evidence type="ECO:0000256" key="3">
    <source>
        <dbReference type="ARBA" id="ARBA00022840"/>
    </source>
</evidence>
<dbReference type="Proteomes" id="UP000318509">
    <property type="component" value="Unassembled WGS sequence"/>
</dbReference>
<dbReference type="InterPro" id="IPR003439">
    <property type="entry name" value="ABC_transporter-like_ATP-bd"/>
</dbReference>
<organism evidence="6 7">
    <name type="scientific">Candidatus Segetimicrobium genomatis</name>
    <dbReference type="NCBI Taxonomy" id="2569760"/>
    <lineage>
        <taxon>Bacteria</taxon>
        <taxon>Bacillati</taxon>
        <taxon>Candidatus Sysuimicrobiota</taxon>
        <taxon>Candidatus Sysuimicrobiia</taxon>
        <taxon>Candidatus Sysuimicrobiales</taxon>
        <taxon>Candidatus Segetimicrobiaceae</taxon>
        <taxon>Candidatus Segetimicrobium</taxon>
    </lineage>
</organism>
<dbReference type="InterPro" id="IPR017871">
    <property type="entry name" value="ABC_transporter-like_CS"/>
</dbReference>
<name>A0A537K0R4_9BACT</name>
<dbReference type="GO" id="GO:0005524">
    <property type="term" value="F:ATP binding"/>
    <property type="evidence" value="ECO:0007669"/>
    <property type="project" value="UniProtKB-KW"/>
</dbReference>
<evidence type="ECO:0000256" key="2">
    <source>
        <dbReference type="ARBA" id="ARBA00022741"/>
    </source>
</evidence>
<dbReference type="PROSITE" id="PS00211">
    <property type="entry name" value="ABC_TRANSPORTER_1"/>
    <property type="match status" value="1"/>
</dbReference>
<dbReference type="PANTHER" id="PTHR42788">
    <property type="entry name" value="TAURINE IMPORT ATP-BINDING PROTEIN-RELATED"/>
    <property type="match status" value="1"/>
</dbReference>
<accession>A0A537K0R4</accession>
<dbReference type="Gene3D" id="3.40.50.300">
    <property type="entry name" value="P-loop containing nucleotide triphosphate hydrolases"/>
    <property type="match status" value="1"/>
</dbReference>
<gene>
    <name evidence="6" type="ORF">E6H00_10075</name>
</gene>
<evidence type="ECO:0000313" key="6">
    <source>
        <dbReference type="EMBL" id="TMI89334.1"/>
    </source>
</evidence>
<protein>
    <submittedName>
        <fullName evidence="6">ABC transporter ATP-binding protein</fullName>
    </submittedName>
</protein>